<proteinExistence type="predicted"/>
<evidence type="ECO:0000313" key="2">
    <source>
        <dbReference type="EMBL" id="CAH0046563.1"/>
    </source>
</evidence>
<reference evidence="2 3" key="2">
    <citation type="submission" date="2021-10" db="EMBL/GenBank/DDBJ databases">
        <authorList>
            <person name="Piombo E."/>
        </authorList>
    </citation>
    <scope>NUCLEOTIDE SEQUENCE [LARGE SCALE GENOMIC DNA]</scope>
</reference>
<reference evidence="3" key="1">
    <citation type="submission" date="2019-06" db="EMBL/GenBank/DDBJ databases">
        <authorList>
            <person name="Broberg M."/>
        </authorList>
    </citation>
    <scope>NUCLEOTIDE SEQUENCE [LARGE SCALE GENOMIC DNA]</scope>
</reference>
<keyword evidence="3" id="KW-1185">Reference proteome</keyword>
<evidence type="ECO:0000256" key="1">
    <source>
        <dbReference type="SAM" id="MobiDB-lite"/>
    </source>
</evidence>
<organism evidence="2 3">
    <name type="scientific">Clonostachys solani</name>
    <dbReference type="NCBI Taxonomy" id="160281"/>
    <lineage>
        <taxon>Eukaryota</taxon>
        <taxon>Fungi</taxon>
        <taxon>Dikarya</taxon>
        <taxon>Ascomycota</taxon>
        <taxon>Pezizomycotina</taxon>
        <taxon>Sordariomycetes</taxon>
        <taxon>Hypocreomycetidae</taxon>
        <taxon>Hypocreales</taxon>
        <taxon>Bionectriaceae</taxon>
        <taxon>Clonostachys</taxon>
    </lineage>
</organism>
<dbReference type="OrthoDB" id="4356994at2759"/>
<feature type="region of interest" description="Disordered" evidence="1">
    <location>
        <begin position="1"/>
        <end position="30"/>
    </location>
</feature>
<dbReference type="Proteomes" id="UP000775872">
    <property type="component" value="Unassembled WGS sequence"/>
</dbReference>
<gene>
    <name evidence="2" type="ORF">CSOL1703_00012796</name>
</gene>
<evidence type="ECO:0000313" key="3">
    <source>
        <dbReference type="Proteomes" id="UP000775872"/>
    </source>
</evidence>
<dbReference type="AlphaFoldDB" id="A0A9N9Z006"/>
<sequence length="232" mass="25592">MSGGLLGLESSELGEPHSSHTISNLPRVGSDTEPSLASWIRQVPAFLRPCAEADLQFGELPAGLRVLREVVEGAFLVVECQICPLRSMTAAQNALLVCTLLIYIAQAYKQLVTSIQDEEERCTRGNIMKKMQLGEFASDLDLCPDTLGFETTPGEWKSIAMKALKAQILGVSNQKSGCFTQLLNKLKERQQMWHNGRCFAYREPDHEKVGRPPCLTLIGQAEDTMAGLKLEL</sequence>
<dbReference type="EMBL" id="CABFOC020000015">
    <property type="protein sequence ID" value="CAH0046563.1"/>
    <property type="molecule type" value="Genomic_DNA"/>
</dbReference>
<comment type="caution">
    <text evidence="2">The sequence shown here is derived from an EMBL/GenBank/DDBJ whole genome shotgun (WGS) entry which is preliminary data.</text>
</comment>
<protein>
    <submittedName>
        <fullName evidence="2">Uncharacterized protein</fullName>
    </submittedName>
</protein>
<name>A0A9N9Z006_9HYPO</name>
<accession>A0A9N9Z006</accession>